<evidence type="ECO:0000256" key="1">
    <source>
        <dbReference type="SAM" id="MobiDB-lite"/>
    </source>
</evidence>
<dbReference type="SMART" id="SM01126">
    <property type="entry name" value="DDE_Tnp_IS1595"/>
    <property type="match status" value="1"/>
</dbReference>
<dbReference type="InterPro" id="IPR024445">
    <property type="entry name" value="Tnp_ISXO2-like"/>
</dbReference>
<feature type="region of interest" description="Disordered" evidence="1">
    <location>
        <begin position="140"/>
        <end position="171"/>
    </location>
</feature>
<dbReference type="Pfam" id="PF12762">
    <property type="entry name" value="DDE_Tnp_IS1595"/>
    <property type="match status" value="1"/>
</dbReference>
<proteinExistence type="predicted"/>
<dbReference type="EMBL" id="FXBL01000004">
    <property type="protein sequence ID" value="SMH42606.1"/>
    <property type="molecule type" value="Genomic_DNA"/>
</dbReference>
<dbReference type="RefSeq" id="WP_085464675.1">
    <property type="nucleotide sequence ID" value="NZ_FXBL01000004.1"/>
</dbReference>
<feature type="compositionally biased region" description="Basic and acidic residues" evidence="1">
    <location>
        <begin position="140"/>
        <end position="152"/>
    </location>
</feature>
<gene>
    <name evidence="3" type="ORF">SAMN02982922_2768</name>
</gene>
<keyword evidence="4" id="KW-1185">Reference proteome</keyword>
<dbReference type="PANTHER" id="PTHR47163">
    <property type="entry name" value="DDE_TNP_IS1595 DOMAIN-CONTAINING PROTEIN"/>
    <property type="match status" value="1"/>
</dbReference>
<dbReference type="Pfam" id="PF12760">
    <property type="entry name" value="Zn_ribbon_IS1595"/>
    <property type="match status" value="1"/>
</dbReference>
<feature type="domain" description="ISXO2-like transposase" evidence="2">
    <location>
        <begin position="130"/>
        <end position="291"/>
    </location>
</feature>
<dbReference type="InterPro" id="IPR053164">
    <property type="entry name" value="IS1016-like_transposase"/>
</dbReference>
<dbReference type="AlphaFoldDB" id="A0A1X7NXR0"/>
<evidence type="ECO:0000259" key="2">
    <source>
        <dbReference type="SMART" id="SM01126"/>
    </source>
</evidence>
<accession>A0A1X7NXR0</accession>
<dbReference type="Proteomes" id="UP000193083">
    <property type="component" value="Unassembled WGS sequence"/>
</dbReference>
<dbReference type="PANTHER" id="PTHR47163:SF2">
    <property type="entry name" value="SI:DKEY-17M8.2"/>
    <property type="match status" value="1"/>
</dbReference>
<dbReference type="NCBIfam" id="NF033547">
    <property type="entry name" value="transpos_IS1595"/>
    <property type="match status" value="1"/>
</dbReference>
<protein>
    <submittedName>
        <fullName evidence="3">Transposase</fullName>
    </submittedName>
</protein>
<reference evidence="3 4" key="1">
    <citation type="submission" date="2017-04" db="EMBL/GenBank/DDBJ databases">
        <authorList>
            <person name="Afonso C.L."/>
            <person name="Miller P.J."/>
            <person name="Scott M.A."/>
            <person name="Spackman E."/>
            <person name="Goraichik I."/>
            <person name="Dimitrov K.M."/>
            <person name="Suarez D.L."/>
            <person name="Swayne D.E."/>
        </authorList>
    </citation>
    <scope>NUCLEOTIDE SEQUENCE [LARGE SCALE GENOMIC DNA]</scope>
    <source>
        <strain evidence="3 4">B5P</strain>
    </source>
</reference>
<dbReference type="InterPro" id="IPR024442">
    <property type="entry name" value="Transposase_Zn_ribbon"/>
</dbReference>
<evidence type="ECO:0000313" key="3">
    <source>
        <dbReference type="EMBL" id="SMH42606.1"/>
    </source>
</evidence>
<name>A0A1X7NXR0_9HYPH</name>
<sequence>MKLDSPIFQDADAARVHLEAQRWPHGPNCPHCGNARADRITAMKGKAHRPGLYNCMECREQFTVTVGTVFERSKIPLNKWLLATFLMASSKKGMSAHQLHRMLGVTYKTAWFMAHRIREAMKEDVSSAGPIGGEGKTVEADETYIGKRETPRKPSPARKGRPYTKSGKAGGNQKRIVVGLVERGGKARMFHLNDATKETVREVLVRNVDRASTLYTDSSRLYTRTGEEYAKHRTTNHAAGEYARREGDVVVHSNTIESVFSVFKRGMIGVYQHCGEAHLHRYLAEFDFRYNRRAALKITDAERHDQLLARIEGRRLTYRRISEADYA</sequence>
<dbReference type="OrthoDB" id="271821at2"/>
<organism evidence="3 4">
    <name type="scientific">Mesorhizobium australicum</name>
    <dbReference type="NCBI Taxonomy" id="536018"/>
    <lineage>
        <taxon>Bacteria</taxon>
        <taxon>Pseudomonadati</taxon>
        <taxon>Pseudomonadota</taxon>
        <taxon>Alphaproteobacteria</taxon>
        <taxon>Hyphomicrobiales</taxon>
        <taxon>Phyllobacteriaceae</taxon>
        <taxon>Mesorhizobium</taxon>
    </lineage>
</organism>
<evidence type="ECO:0000313" key="4">
    <source>
        <dbReference type="Proteomes" id="UP000193083"/>
    </source>
</evidence>